<feature type="domain" description="DUF1722" evidence="1">
    <location>
        <begin position="192"/>
        <end position="308"/>
    </location>
</feature>
<dbReference type="EMBL" id="FQVB01000018">
    <property type="protein sequence ID" value="SHF45091.1"/>
    <property type="molecule type" value="Genomic_DNA"/>
</dbReference>
<dbReference type="InterPro" id="IPR007553">
    <property type="entry name" value="2-thiour_desulf"/>
</dbReference>
<keyword evidence="3" id="KW-1185">Reference proteome</keyword>
<evidence type="ECO:0000313" key="3">
    <source>
        <dbReference type="Proteomes" id="UP000184076"/>
    </source>
</evidence>
<gene>
    <name evidence="2" type="ORF">SAMN02745206_01996</name>
</gene>
<protein>
    <submittedName>
        <fullName evidence="2">Uncharacterized conserved protein YbgA, DUF1722 family</fullName>
    </submittedName>
</protein>
<dbReference type="Proteomes" id="UP000184076">
    <property type="component" value="Unassembled WGS sequence"/>
</dbReference>
<sequence length="317" mass="36685">MPANKIRLGASACLLGEPVRYDGSHKHDRYLTDILGAYVEFVPVCPEVECGMGIPRESMHLEGDPENPRLITTRTRRDLTEQMVRWAQKRLEELKGENLCGFVFKSNSPSSGMERVKIFDTKGMPRKIGVGIFAGLFMKAFPRLPVEEEGRLHDAVLRENFVERIFHFKRWKEHLEGGRSLGRLVDFHTDHKLLYMAHSPKHYRALGKLVAEGRKMDLRELYDAYEGLMTEALKLKATAAKNANVLYHLMGYFKKQLTADEKAELREIIEAYRKGLYPLIVPITLINHFVRKYDQPYLKRQVYLNPHPVELKLRNHA</sequence>
<dbReference type="Pfam" id="PF08349">
    <property type="entry name" value="DUF1722"/>
    <property type="match status" value="1"/>
</dbReference>
<dbReference type="OrthoDB" id="495783at2"/>
<reference evidence="3" key="1">
    <citation type="submission" date="2016-11" db="EMBL/GenBank/DDBJ databases">
        <authorList>
            <person name="Varghese N."/>
            <person name="Submissions S."/>
        </authorList>
    </citation>
    <scope>NUCLEOTIDE SEQUENCE [LARGE SCALE GENOMIC DNA]</scope>
    <source>
        <strain evidence="3">DSM 9756</strain>
    </source>
</reference>
<dbReference type="Pfam" id="PF04463">
    <property type="entry name" value="2-thiour_desulf"/>
    <property type="match status" value="1"/>
</dbReference>
<organism evidence="2 3">
    <name type="scientific">Desulfacinum infernum DSM 9756</name>
    <dbReference type="NCBI Taxonomy" id="1121391"/>
    <lineage>
        <taxon>Bacteria</taxon>
        <taxon>Pseudomonadati</taxon>
        <taxon>Thermodesulfobacteriota</taxon>
        <taxon>Syntrophobacteria</taxon>
        <taxon>Syntrophobacterales</taxon>
        <taxon>Syntrophobacteraceae</taxon>
        <taxon>Desulfacinum</taxon>
    </lineage>
</organism>
<dbReference type="STRING" id="1121391.SAMN02745206_01996"/>
<dbReference type="PANTHER" id="PTHR30087:SF0">
    <property type="entry name" value="INNER MEMBRANE PROTEIN"/>
    <property type="match status" value="1"/>
</dbReference>
<dbReference type="RefSeq" id="WP_073038893.1">
    <property type="nucleotide sequence ID" value="NZ_FQVB01000018.1"/>
</dbReference>
<dbReference type="InterPro" id="IPR013560">
    <property type="entry name" value="DUF1722"/>
</dbReference>
<dbReference type="PIRSF" id="PIRSF037004">
    <property type="entry name" value="UCP037004"/>
    <property type="match status" value="1"/>
</dbReference>
<accession>A0A1M5BRV2</accession>
<dbReference type="InterPro" id="IPR017087">
    <property type="entry name" value="UCP037004"/>
</dbReference>
<name>A0A1M5BRV2_9BACT</name>
<dbReference type="AlphaFoldDB" id="A0A1M5BRV2"/>
<dbReference type="PANTHER" id="PTHR30087">
    <property type="entry name" value="INNER MEMBRANE PROTEIN"/>
    <property type="match status" value="1"/>
</dbReference>
<proteinExistence type="predicted"/>
<evidence type="ECO:0000313" key="2">
    <source>
        <dbReference type="EMBL" id="SHF45091.1"/>
    </source>
</evidence>
<evidence type="ECO:0000259" key="1">
    <source>
        <dbReference type="Pfam" id="PF08349"/>
    </source>
</evidence>